<sequence>MDDIHAHHDHLTKERITSDVKKYGWHIGWLTNSNYVPDYAMTIGLYKSFGHPEIIIFGLKPEVMHHILNDLGNKIRDGENFKPYRDYKDLIDKYSVRFVEVAKDYYGDYLGYCNWFNEKNIEYPCLQLVWPDINGHFPWEEEFNESWYRMQPLLNRDPGFKFLEKPNWCVYTTQSVVDGKAVLRVYHNLDGEWQFHHEEFPTASDGRLVPIKSLVDKDTTLNDLIHLEKGKYAERRSEHGPWAVFIDEEE</sequence>
<dbReference type="RefSeq" id="WP_183497001.1">
    <property type="nucleotide sequence ID" value="NZ_JACIFF010000009.1"/>
</dbReference>
<proteinExistence type="predicted"/>
<dbReference type="Pfam" id="PF14081">
    <property type="entry name" value="DUF4262"/>
    <property type="match status" value="1"/>
</dbReference>
<evidence type="ECO:0008006" key="3">
    <source>
        <dbReference type="Google" id="ProtNLM"/>
    </source>
</evidence>
<gene>
    <name evidence="1" type="ORF">GGR28_003415</name>
</gene>
<comment type="caution">
    <text evidence="1">The sequence shown here is derived from an EMBL/GenBank/DDBJ whole genome shotgun (WGS) entry which is preliminary data.</text>
</comment>
<dbReference type="InterPro" id="IPR025358">
    <property type="entry name" value="DUF4262"/>
</dbReference>
<name>A0A840E6W5_9BACT</name>
<dbReference type="EMBL" id="JACIFF010000009">
    <property type="protein sequence ID" value="MBB4080780.1"/>
    <property type="molecule type" value="Genomic_DNA"/>
</dbReference>
<protein>
    <recommendedName>
        <fullName evidence="3">DUF4262 domain-containing protein</fullName>
    </recommendedName>
</protein>
<dbReference type="Proteomes" id="UP000576209">
    <property type="component" value="Unassembled WGS sequence"/>
</dbReference>
<reference evidence="1 2" key="1">
    <citation type="submission" date="2020-08" db="EMBL/GenBank/DDBJ databases">
        <title>Genomic Encyclopedia of Type Strains, Phase IV (KMG-IV): sequencing the most valuable type-strain genomes for metagenomic binning, comparative biology and taxonomic classification.</title>
        <authorList>
            <person name="Goeker M."/>
        </authorList>
    </citation>
    <scope>NUCLEOTIDE SEQUENCE [LARGE SCALE GENOMIC DNA]</scope>
    <source>
        <strain evidence="1 2">DSM 105137</strain>
    </source>
</reference>
<evidence type="ECO:0000313" key="2">
    <source>
        <dbReference type="Proteomes" id="UP000576209"/>
    </source>
</evidence>
<keyword evidence="2" id="KW-1185">Reference proteome</keyword>
<accession>A0A840E6W5</accession>
<dbReference type="AlphaFoldDB" id="A0A840E6W5"/>
<organism evidence="1 2">
    <name type="scientific">Neolewinella aquimaris</name>
    <dbReference type="NCBI Taxonomy" id="1835722"/>
    <lineage>
        <taxon>Bacteria</taxon>
        <taxon>Pseudomonadati</taxon>
        <taxon>Bacteroidota</taxon>
        <taxon>Saprospiria</taxon>
        <taxon>Saprospirales</taxon>
        <taxon>Lewinellaceae</taxon>
        <taxon>Neolewinella</taxon>
    </lineage>
</organism>
<evidence type="ECO:0000313" key="1">
    <source>
        <dbReference type="EMBL" id="MBB4080780.1"/>
    </source>
</evidence>